<dbReference type="CDD" id="cd01335">
    <property type="entry name" value="Radical_SAM"/>
    <property type="match status" value="1"/>
</dbReference>
<reference evidence="8" key="1">
    <citation type="submission" date="2020-06" db="EMBL/GenBank/DDBJ databases">
        <title>Novel chitinolytic bacterium.</title>
        <authorList>
            <person name="Ungkulpasvich U."/>
            <person name="Kosugi A."/>
            <person name="Uke A."/>
        </authorList>
    </citation>
    <scope>NUCLEOTIDE SEQUENCE</scope>
    <source>
        <strain evidence="8">UUS1-1</strain>
    </source>
</reference>
<keyword evidence="9" id="KW-1185">Reference proteome</keyword>
<dbReference type="SUPFAM" id="SSF102114">
    <property type="entry name" value="Radical SAM enzymes"/>
    <property type="match status" value="1"/>
</dbReference>
<dbReference type="Pfam" id="PF04055">
    <property type="entry name" value="Radical_SAM"/>
    <property type="match status" value="1"/>
</dbReference>
<dbReference type="PANTHER" id="PTHR30352">
    <property type="entry name" value="PYRUVATE FORMATE-LYASE-ACTIVATING ENZYME"/>
    <property type="match status" value="1"/>
</dbReference>
<name>A0A8J6I136_9FIRM</name>
<dbReference type="RefSeq" id="WP_181339489.1">
    <property type="nucleotide sequence ID" value="NZ_JAAKDE010000010.1"/>
</dbReference>
<dbReference type="InterPro" id="IPR013785">
    <property type="entry name" value="Aldolase_TIM"/>
</dbReference>
<dbReference type="EMBL" id="JAAKDE010000010">
    <property type="protein sequence ID" value="MBA2133043.1"/>
    <property type="molecule type" value="Genomic_DNA"/>
</dbReference>
<evidence type="ECO:0000256" key="4">
    <source>
        <dbReference type="ARBA" id="ARBA00022723"/>
    </source>
</evidence>
<dbReference type="SFLD" id="SFLDS00029">
    <property type="entry name" value="Radical_SAM"/>
    <property type="match status" value="1"/>
</dbReference>
<comment type="cofactor">
    <cofactor evidence="1">
        <name>[4Fe-4S] cluster</name>
        <dbReference type="ChEBI" id="CHEBI:49883"/>
    </cofactor>
</comment>
<sequence length="422" mass="46432">MDRKIKLVYATAHGELEYDSELGALGANGEEYWELRAEDLIPLPAGATLFYLPGRAPLGLADDGTVEFINEKGIQAVAAILPQGYTRLFLPAYQRKENAPGLPLFGYTAVAFKEGRLWVAARRTDEPGKWDPCFYNTPELPGLIQAKLDAYPENRILKQLARCAREYQCFTAQNIFYGRWEGGIPVSPSCNARCLGCISKQVAECCPSPQERIAFTPTVEEVVEVGLPHLAGDGAILSFGQGCEGESLLAGKVLKAAITTLRQKTKAGTININTNAGLPTVLEELAAAGLDTARISLFSADPVSYRFYHRPQGYTLNQVGEAIGRLDRHGVFVSLNLLTLPGFTDREAQVEKLFAFLRRYPVGMIQIRNLNIDPDYIWARLRQEKLVPAGEALGIAGFLAELNREFPQLTVGNYSRAHRGRA</sequence>
<evidence type="ECO:0000256" key="1">
    <source>
        <dbReference type="ARBA" id="ARBA00001966"/>
    </source>
</evidence>
<keyword evidence="2" id="KW-0004">4Fe-4S</keyword>
<accession>A0A8J6I136</accession>
<dbReference type="AlphaFoldDB" id="A0A8J6I136"/>
<dbReference type="InterPro" id="IPR058240">
    <property type="entry name" value="rSAM_sf"/>
</dbReference>
<keyword evidence="6" id="KW-0411">Iron-sulfur</keyword>
<evidence type="ECO:0000259" key="7">
    <source>
        <dbReference type="Pfam" id="PF04055"/>
    </source>
</evidence>
<dbReference type="SFLD" id="SFLDG01109">
    <property type="entry name" value="Uncharacterised_Radical_SAM_Su"/>
    <property type="match status" value="1"/>
</dbReference>
<proteinExistence type="predicted"/>
<organism evidence="8 9">
    <name type="scientific">Capillibacterium thermochitinicola</name>
    <dbReference type="NCBI Taxonomy" id="2699427"/>
    <lineage>
        <taxon>Bacteria</taxon>
        <taxon>Bacillati</taxon>
        <taxon>Bacillota</taxon>
        <taxon>Capillibacterium</taxon>
    </lineage>
</organism>
<dbReference type="GO" id="GO:0046872">
    <property type="term" value="F:metal ion binding"/>
    <property type="evidence" value="ECO:0007669"/>
    <property type="project" value="UniProtKB-KW"/>
</dbReference>
<protein>
    <submittedName>
        <fullName evidence="8">Radical SAM protein</fullName>
    </submittedName>
</protein>
<keyword evidence="5" id="KW-0408">Iron</keyword>
<dbReference type="InterPro" id="IPR034457">
    <property type="entry name" value="Organic_radical-activating"/>
</dbReference>
<evidence type="ECO:0000256" key="2">
    <source>
        <dbReference type="ARBA" id="ARBA00022485"/>
    </source>
</evidence>
<keyword evidence="3" id="KW-0949">S-adenosyl-L-methionine</keyword>
<evidence type="ECO:0000313" key="8">
    <source>
        <dbReference type="EMBL" id="MBA2133043.1"/>
    </source>
</evidence>
<comment type="caution">
    <text evidence="8">The sequence shown here is derived from an EMBL/GenBank/DDBJ whole genome shotgun (WGS) entry which is preliminary data.</text>
</comment>
<dbReference type="GO" id="GO:0003824">
    <property type="term" value="F:catalytic activity"/>
    <property type="evidence" value="ECO:0007669"/>
    <property type="project" value="InterPro"/>
</dbReference>
<dbReference type="GO" id="GO:0051539">
    <property type="term" value="F:4 iron, 4 sulfur cluster binding"/>
    <property type="evidence" value="ECO:0007669"/>
    <property type="project" value="UniProtKB-KW"/>
</dbReference>
<dbReference type="InterPro" id="IPR007197">
    <property type="entry name" value="rSAM"/>
</dbReference>
<keyword evidence="4" id="KW-0479">Metal-binding</keyword>
<evidence type="ECO:0000256" key="5">
    <source>
        <dbReference type="ARBA" id="ARBA00023004"/>
    </source>
</evidence>
<gene>
    <name evidence="8" type="ORF">G5B42_05745</name>
</gene>
<evidence type="ECO:0000313" key="9">
    <source>
        <dbReference type="Proteomes" id="UP000657177"/>
    </source>
</evidence>
<evidence type="ECO:0000256" key="3">
    <source>
        <dbReference type="ARBA" id="ARBA00022691"/>
    </source>
</evidence>
<feature type="domain" description="Radical SAM core" evidence="7">
    <location>
        <begin position="184"/>
        <end position="347"/>
    </location>
</feature>
<dbReference type="Proteomes" id="UP000657177">
    <property type="component" value="Unassembled WGS sequence"/>
</dbReference>
<dbReference type="Gene3D" id="3.20.20.70">
    <property type="entry name" value="Aldolase class I"/>
    <property type="match status" value="1"/>
</dbReference>
<dbReference type="PANTHER" id="PTHR30352:SF5">
    <property type="entry name" value="PYRUVATE FORMATE-LYASE 1-ACTIVATING ENZYME"/>
    <property type="match status" value="1"/>
</dbReference>
<evidence type="ECO:0000256" key="6">
    <source>
        <dbReference type="ARBA" id="ARBA00023014"/>
    </source>
</evidence>